<sequence length="778" mass="80028">MITRYASLCSRFSALLAIFALLTACGGGGGGGSDGGFLPVDPEDDAYFLALGLEDADGNSTNTISTSMPATLKVKVTREGPNGALIADTLVTADASIGILTPATALTNAEGIALFTLEADGETGAGAITATVTNEDGLATSQTLNYQVGAAGLRLGHFDGNGLFIENEIGVHPNSDLVYRGSAEVFVDIVDESGQRATSTEVITLSSNCLATGKATLEPASPLETTTGNVSTTFTAIDCAGADEITATIEGGQGQAFTTLNIGSPRANSLTFVSAEPDLIVLKGTGGGSSRQESSVVTFQVIDSSNNPLPNVDVNFSLSTAVGGLALSPSSDTSDEEGLVQVTLFSGDVSTVVRVIASVMAGDGSGLSLSTVSDILTVSTGLPDQNSISLSVEGSFVVESGFSMDGIQRCLTVRMADKFNNPVPNGTSAIFTTEYGTIDPSCVTGERNGERAVSIPACGGPTPPPEGQCDVLWTSGEPRVPTLPDAQDAIKTINNTGCPSLGGATGPCPDDLLYVRGGRSTVLVTAIGEESFVDRNGNGVMDEDERELFANLPEAFIDHNEDGFYTPTLPGCGNSNSLQCLAGSEETFVDFNSDGSYNNNDSPALYNGLLCPPEGDGVWCSRTLVNVFDQTILILSAGDTAVGWQFQLARGSSVQQGTTEGRDYVVYISDLFNSRPPAGSTVTIASTDGQCQASKDSFIVTNTTGRGAFGAAFQVLSSSGDNPDSQTEQGCPRESGTDTLRVTLSPGDGGAAESILYTCGWDNDAPQQPPADPNSPSC</sequence>
<feature type="compositionally biased region" description="Polar residues" evidence="1">
    <location>
        <begin position="718"/>
        <end position="729"/>
    </location>
</feature>
<dbReference type="RefSeq" id="WP_148065642.1">
    <property type="nucleotide sequence ID" value="NZ_VRYZ01000008.1"/>
</dbReference>
<name>A0A5C8ZPR7_9GAMM</name>
<proteinExistence type="predicted"/>
<feature type="region of interest" description="Disordered" evidence="1">
    <location>
        <begin position="718"/>
        <end position="749"/>
    </location>
</feature>
<dbReference type="OrthoDB" id="5522233at2"/>
<accession>A0A5C8ZPR7</accession>
<keyword evidence="4" id="KW-1185">Reference proteome</keyword>
<dbReference type="Proteomes" id="UP000321933">
    <property type="component" value="Unassembled WGS sequence"/>
</dbReference>
<reference evidence="3 4" key="1">
    <citation type="submission" date="2019-08" db="EMBL/GenBank/DDBJ databases">
        <title>Parahaliea maris sp. nov., isolated from the surface seawater.</title>
        <authorList>
            <person name="Liu Y."/>
        </authorList>
    </citation>
    <scope>NUCLEOTIDE SEQUENCE [LARGE SCALE GENOMIC DNA]</scope>
    <source>
        <strain evidence="3 4">S2-26</strain>
    </source>
</reference>
<dbReference type="EMBL" id="VRYZ01000008">
    <property type="protein sequence ID" value="TXS89784.1"/>
    <property type="molecule type" value="Genomic_DNA"/>
</dbReference>
<dbReference type="AlphaFoldDB" id="A0A5C8ZPR7"/>
<dbReference type="SUPFAM" id="SSF49373">
    <property type="entry name" value="Invasin/intimin cell-adhesion fragments"/>
    <property type="match status" value="2"/>
</dbReference>
<evidence type="ECO:0000256" key="2">
    <source>
        <dbReference type="SAM" id="SignalP"/>
    </source>
</evidence>
<protein>
    <submittedName>
        <fullName evidence="3">Uncharacterized protein</fullName>
    </submittedName>
</protein>
<dbReference type="Gene3D" id="2.60.40.10">
    <property type="entry name" value="Immunoglobulins"/>
    <property type="match status" value="2"/>
</dbReference>
<gene>
    <name evidence="3" type="ORF">FVW59_17420</name>
</gene>
<dbReference type="PROSITE" id="PS51257">
    <property type="entry name" value="PROKAR_LIPOPROTEIN"/>
    <property type="match status" value="1"/>
</dbReference>
<keyword evidence="2" id="KW-0732">Signal</keyword>
<evidence type="ECO:0000256" key="1">
    <source>
        <dbReference type="SAM" id="MobiDB-lite"/>
    </source>
</evidence>
<dbReference type="InterPro" id="IPR013783">
    <property type="entry name" value="Ig-like_fold"/>
</dbReference>
<feature type="signal peptide" evidence="2">
    <location>
        <begin position="1"/>
        <end position="24"/>
    </location>
</feature>
<evidence type="ECO:0000313" key="3">
    <source>
        <dbReference type="EMBL" id="TXS89784.1"/>
    </source>
</evidence>
<comment type="caution">
    <text evidence="3">The sequence shown here is derived from an EMBL/GenBank/DDBJ whole genome shotgun (WGS) entry which is preliminary data.</text>
</comment>
<feature type="chain" id="PRO_5022970086" evidence="2">
    <location>
        <begin position="25"/>
        <end position="778"/>
    </location>
</feature>
<organism evidence="3 4">
    <name type="scientific">Parahaliea aestuarii</name>
    <dbReference type="NCBI Taxonomy" id="1852021"/>
    <lineage>
        <taxon>Bacteria</taxon>
        <taxon>Pseudomonadati</taxon>
        <taxon>Pseudomonadota</taxon>
        <taxon>Gammaproteobacteria</taxon>
        <taxon>Cellvibrionales</taxon>
        <taxon>Halieaceae</taxon>
        <taxon>Parahaliea</taxon>
    </lineage>
</organism>
<dbReference type="InterPro" id="IPR008964">
    <property type="entry name" value="Invasin/intimin_cell_adhesion"/>
</dbReference>
<evidence type="ECO:0000313" key="4">
    <source>
        <dbReference type="Proteomes" id="UP000321933"/>
    </source>
</evidence>